<dbReference type="FunFam" id="1.10.287.3700:FF:000001">
    <property type="entry name" value="PAN2-PAN3 deadenylation complex subunit PAN3"/>
    <property type="match status" value="1"/>
</dbReference>
<dbReference type="GO" id="GO:0008143">
    <property type="term" value="F:poly(A) binding"/>
    <property type="evidence" value="ECO:0007669"/>
    <property type="project" value="TreeGrafter"/>
</dbReference>
<comment type="subcellular location">
    <subcellularLocation>
        <location evidence="1 7">Cytoplasm</location>
    </subcellularLocation>
</comment>
<dbReference type="Gene3D" id="1.20.5.5160">
    <property type="match status" value="1"/>
</dbReference>
<evidence type="ECO:0000313" key="9">
    <source>
        <dbReference type="EMBL" id="TFK48299.1"/>
    </source>
</evidence>
<keyword evidence="6 7" id="KW-0175">Coiled coil</keyword>
<feature type="coiled-coil region" evidence="7">
    <location>
        <begin position="324"/>
        <end position="362"/>
    </location>
</feature>
<feature type="binding site" evidence="7">
    <location>
        <position position="105"/>
    </location>
    <ligand>
        <name>ATP</name>
        <dbReference type="ChEBI" id="CHEBI:30616"/>
    </ligand>
</feature>
<dbReference type="GO" id="GO:0005524">
    <property type="term" value="F:ATP binding"/>
    <property type="evidence" value="ECO:0007669"/>
    <property type="project" value="UniProtKB-UniRule"/>
</dbReference>
<feature type="region of interest" description="Knob domain" evidence="7">
    <location>
        <begin position="363"/>
        <end position="467"/>
    </location>
</feature>
<dbReference type="OrthoDB" id="204958at2759"/>
<accession>A0A5C3MS34</accession>
<keyword evidence="2 7" id="KW-0963">Cytoplasm</keyword>
<dbReference type="InterPro" id="IPR011009">
    <property type="entry name" value="Kinase-like_dom_sf"/>
</dbReference>
<dbReference type="HAMAP" id="MF_03181">
    <property type="entry name" value="PAN3"/>
    <property type="match status" value="1"/>
</dbReference>
<dbReference type="STRING" id="5364.A0A5C3MS34"/>
<keyword evidence="3 7" id="KW-0507">mRNA processing</keyword>
<dbReference type="PANTHER" id="PTHR12272:SF11">
    <property type="entry name" value="PAN2-PAN3 DEADENYLATION COMPLEX SUBUNIT PAN3"/>
    <property type="match status" value="1"/>
</dbReference>
<evidence type="ECO:0000256" key="5">
    <source>
        <dbReference type="ARBA" id="ARBA00022840"/>
    </source>
</evidence>
<gene>
    <name evidence="7" type="primary">PAN3</name>
    <name evidence="9" type="ORF">OE88DRAFT_1714149</name>
</gene>
<evidence type="ECO:0000256" key="7">
    <source>
        <dbReference type="HAMAP-Rule" id="MF_03181"/>
    </source>
</evidence>
<dbReference type="EMBL" id="ML213520">
    <property type="protein sequence ID" value="TFK48299.1"/>
    <property type="molecule type" value="Genomic_DNA"/>
</dbReference>
<proteinExistence type="inferred from homology"/>
<comment type="function">
    <text evidence="7">Regulatory subunit of the poly(A)-nuclease (PAN) deadenylation complex, one of two cytoplasmic mRNA deadenylases involved in mRNA turnover. PAN specifically shortens poly(A) tails of RNA and the activity is stimulated by poly(A)-binding protein PAB1. PAN deadenylation is followed by rapid degradation of the shortened mRNA tails by the CCR4-NOT complex. Deadenylated mRNAs are then degraded by two alternative mechanisms, namely exosome-mediated 3'-5' exonucleolytic degradation, or deadenlyation-dependent mRNA decaping and subsequent 5'-3' exonucleolytic degradation by XRN1. May also be involved in post-transcriptional maturation of mRNA poly(A) tails. PAN3 acts as a positive regulator for PAN activity, recruiting the catalytic subunit PAN2 to mRNA via its interaction with RNA and with PAB1.</text>
</comment>
<evidence type="ECO:0000256" key="2">
    <source>
        <dbReference type="ARBA" id="ARBA00022490"/>
    </source>
</evidence>
<evidence type="ECO:0000256" key="3">
    <source>
        <dbReference type="ARBA" id="ARBA00022664"/>
    </source>
</evidence>
<dbReference type="Pfam" id="PF18101">
    <property type="entry name" value="Pan3_CK"/>
    <property type="match status" value="1"/>
</dbReference>
<comment type="domain">
    <text evidence="7">The pseudokinase domain, the coiled-coil (CC), and C-terminal knob domain (CK) form a structural unit (PKC) that forms an extensive high-affinity interaction surface for PAN2.</text>
</comment>
<keyword evidence="5 7" id="KW-0067">ATP-binding</keyword>
<dbReference type="GO" id="GO:0004672">
    <property type="term" value="F:protein kinase activity"/>
    <property type="evidence" value="ECO:0007669"/>
    <property type="project" value="InterPro"/>
</dbReference>
<reference evidence="9 10" key="1">
    <citation type="journal article" date="2019" name="Nat. Ecol. Evol.">
        <title>Megaphylogeny resolves global patterns of mushroom evolution.</title>
        <authorList>
            <person name="Varga T."/>
            <person name="Krizsan K."/>
            <person name="Foldi C."/>
            <person name="Dima B."/>
            <person name="Sanchez-Garcia M."/>
            <person name="Sanchez-Ramirez S."/>
            <person name="Szollosi G.J."/>
            <person name="Szarkandi J.G."/>
            <person name="Papp V."/>
            <person name="Albert L."/>
            <person name="Andreopoulos W."/>
            <person name="Angelini C."/>
            <person name="Antonin V."/>
            <person name="Barry K.W."/>
            <person name="Bougher N.L."/>
            <person name="Buchanan P."/>
            <person name="Buyck B."/>
            <person name="Bense V."/>
            <person name="Catcheside P."/>
            <person name="Chovatia M."/>
            <person name="Cooper J."/>
            <person name="Damon W."/>
            <person name="Desjardin D."/>
            <person name="Finy P."/>
            <person name="Geml J."/>
            <person name="Haridas S."/>
            <person name="Hughes K."/>
            <person name="Justo A."/>
            <person name="Karasinski D."/>
            <person name="Kautmanova I."/>
            <person name="Kiss B."/>
            <person name="Kocsube S."/>
            <person name="Kotiranta H."/>
            <person name="LaButti K.M."/>
            <person name="Lechner B.E."/>
            <person name="Liimatainen K."/>
            <person name="Lipzen A."/>
            <person name="Lukacs Z."/>
            <person name="Mihaltcheva S."/>
            <person name="Morgado L.N."/>
            <person name="Niskanen T."/>
            <person name="Noordeloos M.E."/>
            <person name="Ohm R.A."/>
            <person name="Ortiz-Santana B."/>
            <person name="Ovrebo C."/>
            <person name="Racz N."/>
            <person name="Riley R."/>
            <person name="Savchenko A."/>
            <person name="Shiryaev A."/>
            <person name="Soop K."/>
            <person name="Spirin V."/>
            <person name="Szebenyi C."/>
            <person name="Tomsovsky M."/>
            <person name="Tulloss R.E."/>
            <person name="Uehling J."/>
            <person name="Grigoriev I.V."/>
            <person name="Vagvolgyi C."/>
            <person name="Papp T."/>
            <person name="Martin F.M."/>
            <person name="Miettinen O."/>
            <person name="Hibbett D.S."/>
            <person name="Nagy L.G."/>
        </authorList>
    </citation>
    <scope>NUCLEOTIDE SEQUENCE [LARGE SCALE GENOMIC DNA]</scope>
    <source>
        <strain evidence="9 10">OMC1185</strain>
    </source>
</reference>
<sequence length="467" mass="53362">MYHYNYPEPALSLEQLNYHLYTRPLPSLFTRNYFIPDDIREELQRRSEIIRTAPMPGLNLPEDLQGYHSMVPLEALVGERRKFGNWSTVVYRAINGKDGVPYALRRMENYRVPHVTAFAAIETWNKIRHPSIVSVKEAFTTHAFGDNSLVVVYDYYPNAQTLYDMYVKPKAPSFVNGRLQQQSQQIPERTLWSFIVQIASAIKAVHDRGMPVRVVDPTKILVTDKNRQARQVRLGSCGILDALTWEAPADMLPIFQMEDLARFGAIIVTLCCQNVAASHANNLAKALDTLGRTYSNDVKKVIVWLYGKPGPHKTIGNFLDLIGSKVLVEMDEAQTSVDRLQAELMSELENARLVRLLSKMGFINERPEFAREPRWSETGDRYIIKLFRDYVFHQVDENGNPVVNLTHVLTCLNKLDAGTDERIMLISRDEQSCLVVSYKDIKGFIDAAFRSVLLVESWDSLLNDYTA</sequence>
<dbReference type="Gene3D" id="1.10.510.10">
    <property type="entry name" value="Transferase(Phosphotransferase) domain 1"/>
    <property type="match status" value="1"/>
</dbReference>
<feature type="domain" description="Protein kinase" evidence="8">
    <location>
        <begin position="75"/>
        <end position="383"/>
    </location>
</feature>
<dbReference type="InterPro" id="IPR000719">
    <property type="entry name" value="Prot_kinase_dom"/>
</dbReference>
<protein>
    <recommendedName>
        <fullName evidence="7">PAN2-PAN3 deadenylation complex subunit PAN3</fullName>
    </recommendedName>
    <alternativeName>
        <fullName evidence="7">PAB1P-dependent poly(A)-specific ribonuclease</fullName>
    </alternativeName>
    <alternativeName>
        <fullName evidence="7">Poly(A)-nuclease deadenylation complex subunit 3</fullName>
        <shortName evidence="7">PAN deadenylation complex subunit 3</shortName>
    </alternativeName>
</protein>
<comment type="similarity">
    <text evidence="7">Belongs to the protein kinase superfamily. PAN3 family.</text>
</comment>
<comment type="domain">
    <text evidence="7">Contains a pseudokinase domain. The protein kinase domain is predicted to be catalytically inactive because some of the residues important for catalytic activity are substituted and it lacks the equivalent of the binding site for a peptide substrate. However, it has retained an ATP-binding site and ATP-binding is required for mRNA degradation, stimulating the activity of the PAN2 nuclease in vitro. The nucleotide-binding site is juxtaposed to the RNase active site of PAN2 in the complex and may actually bind nucleosides of a poly(A) RNA rather than ATP, feeding the poly(A)-tail to the active site of the deadenylase and thus increasing the efficiency with which this distributive enzyme degrades oligo(A) RNAs.</text>
</comment>
<evidence type="ECO:0000313" key="10">
    <source>
        <dbReference type="Proteomes" id="UP000305948"/>
    </source>
</evidence>
<dbReference type="AlphaFoldDB" id="A0A5C3MS34"/>
<comment type="caution">
    <text evidence="7">Lacks conserved residue(s) required for the propagation of feature annotation.</text>
</comment>
<dbReference type="PROSITE" id="PS50011">
    <property type="entry name" value="PROTEIN_KINASE_DOM"/>
    <property type="match status" value="1"/>
</dbReference>
<keyword evidence="10" id="KW-1185">Reference proteome</keyword>
<organism evidence="9 10">
    <name type="scientific">Heliocybe sulcata</name>
    <dbReference type="NCBI Taxonomy" id="5364"/>
    <lineage>
        <taxon>Eukaryota</taxon>
        <taxon>Fungi</taxon>
        <taxon>Dikarya</taxon>
        <taxon>Basidiomycota</taxon>
        <taxon>Agaricomycotina</taxon>
        <taxon>Agaricomycetes</taxon>
        <taxon>Gloeophyllales</taxon>
        <taxon>Gloeophyllaceae</taxon>
        <taxon>Heliocybe</taxon>
    </lineage>
</organism>
<feature type="binding site" evidence="7">
    <location>
        <begin position="154"/>
        <end position="161"/>
    </location>
    <ligand>
        <name>ATP</name>
        <dbReference type="ChEBI" id="CHEBI:30616"/>
    </ligand>
</feature>
<dbReference type="Gene3D" id="1.10.287.3700">
    <property type="match status" value="1"/>
</dbReference>
<dbReference type="GO" id="GO:0000932">
    <property type="term" value="C:P-body"/>
    <property type="evidence" value="ECO:0007669"/>
    <property type="project" value="TreeGrafter"/>
</dbReference>
<dbReference type="GO" id="GO:0031251">
    <property type="term" value="C:PAN complex"/>
    <property type="evidence" value="ECO:0007669"/>
    <property type="project" value="UniProtKB-UniRule"/>
</dbReference>
<evidence type="ECO:0000256" key="1">
    <source>
        <dbReference type="ARBA" id="ARBA00004496"/>
    </source>
</evidence>
<dbReference type="Proteomes" id="UP000305948">
    <property type="component" value="Unassembled WGS sequence"/>
</dbReference>
<evidence type="ECO:0000256" key="4">
    <source>
        <dbReference type="ARBA" id="ARBA00022741"/>
    </source>
</evidence>
<comment type="domain">
    <text evidence="7">The N-terminal zinc finger binds to poly(A) RNA.</text>
</comment>
<dbReference type="GO" id="GO:0000289">
    <property type="term" value="P:nuclear-transcribed mRNA poly(A) tail shortening"/>
    <property type="evidence" value="ECO:0007669"/>
    <property type="project" value="UniProtKB-UniRule"/>
</dbReference>
<evidence type="ECO:0000259" key="8">
    <source>
        <dbReference type="PROSITE" id="PS50011"/>
    </source>
</evidence>
<dbReference type="PANTHER" id="PTHR12272">
    <property type="entry name" value="DEADENYLATION COMPLEX SUBUNIT PAN3"/>
    <property type="match status" value="1"/>
</dbReference>
<keyword evidence="4 7" id="KW-0547">Nucleotide-binding</keyword>
<evidence type="ECO:0000256" key="6">
    <source>
        <dbReference type="ARBA" id="ARBA00023054"/>
    </source>
</evidence>
<feature type="binding site" evidence="7">
    <location>
        <begin position="218"/>
        <end position="219"/>
    </location>
    <ligand>
        <name>ATP</name>
        <dbReference type="ChEBI" id="CHEBI:30616"/>
    </ligand>
</feature>
<dbReference type="GO" id="GO:0006397">
    <property type="term" value="P:mRNA processing"/>
    <property type="evidence" value="ECO:0007669"/>
    <property type="project" value="UniProtKB-KW"/>
</dbReference>
<dbReference type="InterPro" id="IPR030844">
    <property type="entry name" value="PAN3"/>
</dbReference>
<dbReference type="SUPFAM" id="SSF56112">
    <property type="entry name" value="Protein kinase-like (PK-like)"/>
    <property type="match status" value="1"/>
</dbReference>
<dbReference type="InterPro" id="IPR041332">
    <property type="entry name" value="Pan3_CK"/>
</dbReference>
<name>A0A5C3MS34_9AGAM</name>
<comment type="subunit">
    <text evidence="7">Homodimer. Forms a heterotrimer with a catalytic subunit PAN2 to form the poly(A)-nuclease (PAN) deadenylation complex. Interacts (via PAM-2 motif) with poly(A)-binding protein PAB1 (via PABC domain), conferring substrate specificity of the enzyme complex.</text>
</comment>